<keyword evidence="7" id="KW-0282">Flagellum</keyword>
<name>A0A6L9MR46_9ALTE</name>
<keyword evidence="7" id="KW-0969">Cilium</keyword>
<evidence type="ECO:0000313" key="8">
    <source>
        <dbReference type="Proteomes" id="UP000478837"/>
    </source>
</evidence>
<keyword evidence="3 4" id="KW-0975">Bacterial flagellum</keyword>
<dbReference type="InterPro" id="IPR001492">
    <property type="entry name" value="Flagellin"/>
</dbReference>
<dbReference type="GO" id="GO:0009288">
    <property type="term" value="C:bacterial-type flagellum"/>
    <property type="evidence" value="ECO:0007669"/>
    <property type="project" value="UniProtKB-SubCell"/>
</dbReference>
<evidence type="ECO:0000256" key="3">
    <source>
        <dbReference type="ARBA" id="ARBA00023143"/>
    </source>
</evidence>
<accession>A0A6L9MR46</accession>
<sequence length="279" mass="29334">MSLFVNTNVSSLNAQRQLFNTGNNLNTAFERLSSGFRINSAADDAAGLQITDRMTSQVQGLNQAVRNANDGISLAQTIEGALEETTTALQRMRTLAIQSQNGINSESDREALQKEVTALRTEISRIATDTQFAGVDVLSGDYSSVFLIGANEGQTISVNLSSTKLDVGGFSATGLGIASGDVLSEGAASALMADIDSAISGIGSVRANLGAIQNRFQSTIRNLSNIAENVSAARSRIKDTDFATETAELTRNQILQQATTTVLSQANQRPQAALSLLGG</sequence>
<keyword evidence="7" id="KW-0966">Cell projection</keyword>
<protein>
    <recommendedName>
        <fullName evidence="4">Flagellin</fullName>
    </recommendedName>
</protein>
<feature type="domain" description="Flagellin N-terminal" evidence="5">
    <location>
        <begin position="5"/>
        <end position="141"/>
    </location>
</feature>
<dbReference type="Pfam" id="PF00669">
    <property type="entry name" value="Flagellin_N"/>
    <property type="match status" value="1"/>
</dbReference>
<comment type="similarity">
    <text evidence="1 4">Belongs to the bacterial flagellin family.</text>
</comment>
<dbReference type="Gene3D" id="6.10.10.10">
    <property type="entry name" value="Flagellar export chaperone, C-terminal domain"/>
    <property type="match status" value="1"/>
</dbReference>
<evidence type="ECO:0000259" key="6">
    <source>
        <dbReference type="Pfam" id="PF00700"/>
    </source>
</evidence>
<dbReference type="PRINTS" id="PR00207">
    <property type="entry name" value="FLAGELLIN"/>
</dbReference>
<comment type="caution">
    <text evidence="7">The sequence shown here is derived from an EMBL/GenBank/DDBJ whole genome shotgun (WGS) entry which is preliminary data.</text>
</comment>
<reference evidence="7 8" key="1">
    <citation type="submission" date="2020-01" db="EMBL/GenBank/DDBJ databases">
        <title>Genomes of bacteria type strains.</title>
        <authorList>
            <person name="Chen J."/>
            <person name="Zhu S."/>
            <person name="Yang J."/>
        </authorList>
    </citation>
    <scope>NUCLEOTIDE SEQUENCE [LARGE SCALE GENOMIC DNA]</scope>
    <source>
        <strain evidence="7 8">LMG 22958</strain>
    </source>
</reference>
<organism evidence="7 8">
    <name type="scientific">Alteromonas hispanica</name>
    <dbReference type="NCBI Taxonomy" id="315421"/>
    <lineage>
        <taxon>Bacteria</taxon>
        <taxon>Pseudomonadati</taxon>
        <taxon>Pseudomonadota</taxon>
        <taxon>Gammaproteobacteria</taxon>
        <taxon>Alteromonadales</taxon>
        <taxon>Alteromonadaceae</taxon>
        <taxon>Alteromonas/Salinimonas group</taxon>
        <taxon>Alteromonas</taxon>
    </lineage>
</organism>
<dbReference type="AlphaFoldDB" id="A0A6L9MR46"/>
<dbReference type="InterPro" id="IPR001029">
    <property type="entry name" value="Flagellin_N"/>
</dbReference>
<dbReference type="EMBL" id="JAAAWP010000002">
    <property type="protein sequence ID" value="NDW20638.1"/>
    <property type="molecule type" value="Genomic_DNA"/>
</dbReference>
<proteinExistence type="inferred from homology"/>
<gene>
    <name evidence="7" type="ORF">GTW09_03770</name>
</gene>
<dbReference type="SUPFAM" id="SSF64518">
    <property type="entry name" value="Phase 1 flagellin"/>
    <property type="match status" value="1"/>
</dbReference>
<evidence type="ECO:0000259" key="5">
    <source>
        <dbReference type="Pfam" id="PF00669"/>
    </source>
</evidence>
<evidence type="ECO:0000256" key="1">
    <source>
        <dbReference type="ARBA" id="ARBA00005709"/>
    </source>
</evidence>
<keyword evidence="2 4" id="KW-0964">Secreted</keyword>
<dbReference type="InterPro" id="IPR046358">
    <property type="entry name" value="Flagellin_C"/>
</dbReference>
<dbReference type="RefSeq" id="WP_163110204.1">
    <property type="nucleotide sequence ID" value="NZ_JAAAWP010000002.1"/>
</dbReference>
<dbReference type="PANTHER" id="PTHR42792:SF2">
    <property type="entry name" value="FLAGELLIN"/>
    <property type="match status" value="1"/>
</dbReference>
<dbReference type="Gene3D" id="1.20.1330.10">
    <property type="entry name" value="f41 fragment of flagellin, N-terminal domain"/>
    <property type="match status" value="2"/>
</dbReference>
<feature type="domain" description="Flagellin C-terminal" evidence="6">
    <location>
        <begin position="193"/>
        <end position="277"/>
    </location>
</feature>
<dbReference type="GO" id="GO:0005576">
    <property type="term" value="C:extracellular region"/>
    <property type="evidence" value="ECO:0007669"/>
    <property type="project" value="UniProtKB-SubCell"/>
</dbReference>
<comment type="subcellular location">
    <subcellularLocation>
        <location evidence="4">Secreted</location>
    </subcellularLocation>
    <subcellularLocation>
        <location evidence="4">Bacterial flagellum</location>
    </subcellularLocation>
</comment>
<evidence type="ECO:0000256" key="2">
    <source>
        <dbReference type="ARBA" id="ARBA00022525"/>
    </source>
</evidence>
<evidence type="ECO:0000313" key="7">
    <source>
        <dbReference type="EMBL" id="NDW20638.1"/>
    </source>
</evidence>
<dbReference type="PANTHER" id="PTHR42792">
    <property type="entry name" value="FLAGELLIN"/>
    <property type="match status" value="1"/>
</dbReference>
<dbReference type="InterPro" id="IPR042187">
    <property type="entry name" value="Flagellin_C_sub2"/>
</dbReference>
<comment type="function">
    <text evidence="4">Flagellin is the subunit protein which polymerizes to form the filaments of bacterial flagella.</text>
</comment>
<dbReference type="GO" id="GO:0005198">
    <property type="term" value="F:structural molecule activity"/>
    <property type="evidence" value="ECO:0007669"/>
    <property type="project" value="UniProtKB-UniRule"/>
</dbReference>
<dbReference type="Proteomes" id="UP000478837">
    <property type="component" value="Unassembled WGS sequence"/>
</dbReference>
<evidence type="ECO:0000256" key="4">
    <source>
        <dbReference type="RuleBase" id="RU362073"/>
    </source>
</evidence>
<dbReference type="Pfam" id="PF00700">
    <property type="entry name" value="Flagellin_C"/>
    <property type="match status" value="1"/>
</dbReference>
<keyword evidence="8" id="KW-1185">Reference proteome</keyword>